<evidence type="ECO:0000259" key="1">
    <source>
        <dbReference type="Pfam" id="PF13175"/>
    </source>
</evidence>
<dbReference type="InterPro" id="IPR034139">
    <property type="entry name" value="TOPRIM_OLD"/>
</dbReference>
<keyword evidence="4" id="KW-1185">Reference proteome</keyword>
<dbReference type="SUPFAM" id="SSF52540">
    <property type="entry name" value="P-loop containing nucleoside triphosphate hydrolases"/>
    <property type="match status" value="1"/>
</dbReference>
<organism evidence="3 4">
    <name type="scientific">Dyadobacter flavalbus</name>
    <dbReference type="NCBI Taxonomy" id="2579942"/>
    <lineage>
        <taxon>Bacteria</taxon>
        <taxon>Pseudomonadati</taxon>
        <taxon>Bacteroidota</taxon>
        <taxon>Cytophagia</taxon>
        <taxon>Cytophagales</taxon>
        <taxon>Spirosomataceae</taxon>
        <taxon>Dyadobacter</taxon>
    </lineage>
</organism>
<evidence type="ECO:0000313" key="3">
    <source>
        <dbReference type="EMBL" id="KAA6437079.1"/>
    </source>
</evidence>
<dbReference type="RefSeq" id="WP_139013837.1">
    <property type="nucleotide sequence ID" value="NZ_VBSN01000059.1"/>
</dbReference>
<reference evidence="3 4" key="1">
    <citation type="submission" date="2019-05" db="EMBL/GenBank/DDBJ databases">
        <authorList>
            <person name="Qu J.-H."/>
        </authorList>
    </citation>
    <scope>NUCLEOTIDE SEQUENCE [LARGE SCALE GENOMIC DNA]</scope>
    <source>
        <strain evidence="3 4">NS28</strain>
    </source>
</reference>
<comment type="caution">
    <text evidence="3">The sequence shown here is derived from an EMBL/GenBank/DDBJ whole genome shotgun (WGS) entry which is preliminary data.</text>
</comment>
<evidence type="ECO:0000313" key="4">
    <source>
        <dbReference type="Proteomes" id="UP000323994"/>
    </source>
</evidence>
<evidence type="ECO:0000259" key="2">
    <source>
        <dbReference type="Pfam" id="PF20469"/>
    </source>
</evidence>
<accession>A0A5M8QLW7</accession>
<dbReference type="Pfam" id="PF13175">
    <property type="entry name" value="AAA_15"/>
    <property type="match status" value="1"/>
</dbReference>
<proteinExistence type="predicted"/>
<feature type="domain" description="Endonuclease GajA/Old nuclease/RecF-like AAA" evidence="1">
    <location>
        <begin position="1"/>
        <end position="383"/>
    </location>
</feature>
<dbReference type="CDD" id="cd01026">
    <property type="entry name" value="TOPRIM_OLD"/>
    <property type="match status" value="1"/>
</dbReference>
<feature type="domain" description="OLD protein-like TOPRIM" evidence="2">
    <location>
        <begin position="436"/>
        <end position="505"/>
    </location>
</feature>
<gene>
    <name evidence="3" type="ORF">FEM33_20395</name>
</gene>
<dbReference type="Gene3D" id="3.40.50.300">
    <property type="entry name" value="P-loop containing nucleotide triphosphate hydrolases"/>
    <property type="match status" value="1"/>
</dbReference>
<dbReference type="InterPro" id="IPR051396">
    <property type="entry name" value="Bact_Antivir_Def_Nuclease"/>
</dbReference>
<dbReference type="AlphaFoldDB" id="A0A5M8QLW7"/>
<protein>
    <submittedName>
        <fullName evidence="3">AAA family ATPase</fullName>
    </submittedName>
</protein>
<dbReference type="OrthoDB" id="9784297at2"/>
<dbReference type="PANTHER" id="PTHR43581:SF4">
    <property type="entry name" value="ATP_GTP PHOSPHATASE"/>
    <property type="match status" value="1"/>
</dbReference>
<name>A0A5M8QLW7_9BACT</name>
<dbReference type="InterPro" id="IPR027417">
    <property type="entry name" value="P-loop_NTPase"/>
</dbReference>
<dbReference type="PANTHER" id="PTHR43581">
    <property type="entry name" value="ATP/GTP PHOSPHATASE"/>
    <property type="match status" value="1"/>
</dbReference>
<sequence>MYISKIIIEGFRNFPNNTVEFNDGVNVIIGHNNAGKTSLLKAIGLLIDHNMPKRLEIDDFSKNITLGELQAEPPQVSITMVIDQTTGEDLTGDDLVTVADWLTKLDEPYKAVLTYKFFLPYEKHEDYKNTLATCANKNDAWIAIRHDFLRFYTSKIYGGDPNNKLVADSNALQKFDFQFLNAIRDVERDMFTGKNTMLRDVLDFFMDYEIKSADESIKSKTAKHAEIKGLKSEFTTKAGRLIEDLQNRMRAGKRHILSYATQTGATFNNALPDFDGAISDVELYSALKLIIGYSGLDITIPATHNGLGYNNLIFMSLLLAKMQVNADGNYLGSNAKNFPVLAIEEPEAHLHPSMQYKFLKFLKENMSERKVRQVFVTTHSTQITSAVSLDEIICLHNENGIISAGYPGKVFPDTPDGKEAKAYVQRFLDATRSDMLFAQKVMLVEGLAEELLVPTLAKYCGKHLEDHHIAVVPVGGRFFDYFLMLFDTDNPYAIPKKVVCIKDRDPERKLNDDSYFVRCYPFEFEQDAANYTYQDHLTTKISKYIAHRNIRFFGQNHAKGKTFEYELSLSNANSKILLTKSITNRKELVDLIDFYQKGNPLSDFLNRLGRSDSNTLLKASISANVDPSWTDEDKKKALIATRYLNSVGKGENALELANHLEANLKLPTVVTASPQGGPAMPTREAFNVPFYIQESINWICQ</sequence>
<dbReference type="InterPro" id="IPR041685">
    <property type="entry name" value="AAA_GajA/Old/RecF-like"/>
</dbReference>
<dbReference type="Pfam" id="PF20469">
    <property type="entry name" value="OLD-like_TOPRIM"/>
    <property type="match status" value="1"/>
</dbReference>
<dbReference type="EMBL" id="VBSN01000059">
    <property type="protein sequence ID" value="KAA6437079.1"/>
    <property type="molecule type" value="Genomic_DNA"/>
</dbReference>
<dbReference type="Proteomes" id="UP000323994">
    <property type="component" value="Unassembled WGS sequence"/>
</dbReference>